<dbReference type="InterPro" id="IPR029001">
    <property type="entry name" value="ITPase-like_fam"/>
</dbReference>
<gene>
    <name evidence="5" type="ORF">DRW07_15550</name>
</gene>
<feature type="site" description="Important for substrate specificity" evidence="4">
    <location>
        <position position="77"/>
    </location>
</feature>
<dbReference type="Gene3D" id="3.90.950.10">
    <property type="match status" value="1"/>
</dbReference>
<comment type="similarity">
    <text evidence="4">Belongs to the Maf family. YhdE subfamily.</text>
</comment>
<dbReference type="OrthoDB" id="9807767at2"/>
<evidence type="ECO:0000256" key="3">
    <source>
        <dbReference type="ARBA" id="ARBA00023080"/>
    </source>
</evidence>
<dbReference type="CDD" id="cd00555">
    <property type="entry name" value="Maf"/>
    <property type="match status" value="1"/>
</dbReference>
<comment type="subcellular location">
    <subcellularLocation>
        <location evidence="4">Cytoplasm</location>
    </subcellularLocation>
</comment>
<dbReference type="GO" id="GO:0009117">
    <property type="term" value="P:nucleotide metabolic process"/>
    <property type="evidence" value="ECO:0007669"/>
    <property type="project" value="UniProtKB-KW"/>
</dbReference>
<dbReference type="InterPro" id="IPR003697">
    <property type="entry name" value="Maf-like"/>
</dbReference>
<comment type="cofactor">
    <cofactor evidence="1 4">
        <name>a divalent metal cation</name>
        <dbReference type="ChEBI" id="CHEBI:60240"/>
    </cofactor>
</comment>
<dbReference type="GO" id="GO:0036218">
    <property type="term" value="F:dTTP diphosphatase activity"/>
    <property type="evidence" value="ECO:0007669"/>
    <property type="project" value="RHEA"/>
</dbReference>
<dbReference type="HAMAP" id="MF_00528">
    <property type="entry name" value="Maf"/>
    <property type="match status" value="1"/>
</dbReference>
<evidence type="ECO:0000256" key="4">
    <source>
        <dbReference type="HAMAP-Rule" id="MF_00528"/>
    </source>
</evidence>
<comment type="caution">
    <text evidence="4">Lacks conserved residue(s) required for the propagation of feature annotation.</text>
</comment>
<dbReference type="PIRSF" id="PIRSF006305">
    <property type="entry name" value="Maf"/>
    <property type="match status" value="1"/>
</dbReference>
<dbReference type="SUPFAM" id="SSF52972">
    <property type="entry name" value="ITPase-like"/>
    <property type="match status" value="1"/>
</dbReference>
<dbReference type="RefSeq" id="WP_124028866.1">
    <property type="nucleotide sequence ID" value="NZ_JBHRSN010000014.1"/>
</dbReference>
<comment type="catalytic activity">
    <reaction evidence="4">
        <text>dTTP + H2O = dTMP + diphosphate + H(+)</text>
        <dbReference type="Rhea" id="RHEA:28534"/>
        <dbReference type="ChEBI" id="CHEBI:15377"/>
        <dbReference type="ChEBI" id="CHEBI:15378"/>
        <dbReference type="ChEBI" id="CHEBI:33019"/>
        <dbReference type="ChEBI" id="CHEBI:37568"/>
        <dbReference type="ChEBI" id="CHEBI:63528"/>
        <dbReference type="EC" id="3.6.1.9"/>
    </reaction>
</comment>
<dbReference type="Pfam" id="PF02545">
    <property type="entry name" value="Maf"/>
    <property type="match status" value="1"/>
</dbReference>
<name>A0A3N5Y534_9ALTE</name>
<keyword evidence="6" id="KW-1185">Reference proteome</keyword>
<evidence type="ECO:0000256" key="1">
    <source>
        <dbReference type="ARBA" id="ARBA00001968"/>
    </source>
</evidence>
<organism evidence="5 6">
    <name type="scientific">Alteromonas sediminis</name>
    <dbReference type="NCBI Taxonomy" id="2259342"/>
    <lineage>
        <taxon>Bacteria</taxon>
        <taxon>Pseudomonadati</taxon>
        <taxon>Pseudomonadota</taxon>
        <taxon>Gammaproteobacteria</taxon>
        <taxon>Alteromonadales</taxon>
        <taxon>Alteromonadaceae</taxon>
        <taxon>Alteromonas/Salinimonas group</taxon>
        <taxon>Alteromonas</taxon>
    </lineage>
</organism>
<comment type="catalytic activity">
    <reaction evidence="4">
        <text>UTP + H2O = UMP + diphosphate + H(+)</text>
        <dbReference type="Rhea" id="RHEA:29395"/>
        <dbReference type="ChEBI" id="CHEBI:15377"/>
        <dbReference type="ChEBI" id="CHEBI:15378"/>
        <dbReference type="ChEBI" id="CHEBI:33019"/>
        <dbReference type="ChEBI" id="CHEBI:46398"/>
        <dbReference type="ChEBI" id="CHEBI:57865"/>
        <dbReference type="EC" id="3.6.1.9"/>
    </reaction>
</comment>
<dbReference type="AlphaFoldDB" id="A0A3N5Y534"/>
<dbReference type="PANTHER" id="PTHR43213">
    <property type="entry name" value="BIFUNCTIONAL DTTP/UTP PYROPHOSPHATASE/METHYLTRANSFERASE PROTEIN-RELATED"/>
    <property type="match status" value="1"/>
</dbReference>
<dbReference type="NCBIfam" id="TIGR00172">
    <property type="entry name" value="maf"/>
    <property type="match status" value="1"/>
</dbReference>
<feature type="active site" description="Proton acceptor" evidence="4">
    <location>
        <position position="76"/>
    </location>
</feature>
<keyword evidence="3 4" id="KW-0546">Nucleotide metabolism</keyword>
<dbReference type="GO" id="GO:0036221">
    <property type="term" value="F:UTP diphosphatase activity"/>
    <property type="evidence" value="ECO:0007669"/>
    <property type="project" value="RHEA"/>
</dbReference>
<feature type="site" description="Important for substrate specificity" evidence="4">
    <location>
        <position position="159"/>
    </location>
</feature>
<evidence type="ECO:0000313" key="6">
    <source>
        <dbReference type="Proteomes" id="UP000275281"/>
    </source>
</evidence>
<keyword evidence="4" id="KW-0963">Cytoplasm</keyword>
<evidence type="ECO:0000256" key="2">
    <source>
        <dbReference type="ARBA" id="ARBA00022801"/>
    </source>
</evidence>
<dbReference type="Proteomes" id="UP000275281">
    <property type="component" value="Unassembled WGS sequence"/>
</dbReference>
<comment type="caution">
    <text evidence="5">The sequence shown here is derived from an EMBL/GenBank/DDBJ whole genome shotgun (WGS) entry which is preliminary data.</text>
</comment>
<dbReference type="GO" id="GO:0005737">
    <property type="term" value="C:cytoplasm"/>
    <property type="evidence" value="ECO:0007669"/>
    <property type="project" value="UniProtKB-SubCell"/>
</dbReference>
<reference evidence="5 6" key="1">
    <citation type="submission" date="2018-11" db="EMBL/GenBank/DDBJ databases">
        <authorList>
            <person name="Ye M.-Q."/>
            <person name="Du Z.-J."/>
        </authorList>
    </citation>
    <scope>NUCLEOTIDE SEQUENCE [LARGE SCALE GENOMIC DNA]</scope>
    <source>
        <strain evidence="5 6">U0105</strain>
    </source>
</reference>
<protein>
    <recommendedName>
        <fullName evidence="4">dTTP/UTP pyrophosphatase</fullName>
        <shortName evidence="4">dTTPase/UTPase</shortName>
        <ecNumber evidence="4">3.6.1.9</ecNumber>
    </recommendedName>
    <alternativeName>
        <fullName evidence="4">Nucleoside triphosphate pyrophosphatase</fullName>
    </alternativeName>
    <alternativeName>
        <fullName evidence="4">Nucleotide pyrophosphatase</fullName>
        <shortName evidence="4">Nucleotide PPase</shortName>
    </alternativeName>
</protein>
<keyword evidence="2 4" id="KW-0378">Hydrolase</keyword>
<feature type="site" description="Important for substrate specificity" evidence="4">
    <location>
        <position position="13"/>
    </location>
</feature>
<proteinExistence type="inferred from homology"/>
<dbReference type="EC" id="3.6.1.9" evidence="4"/>
<dbReference type="EMBL" id="RPOK01000005">
    <property type="protein sequence ID" value="RPJ65319.1"/>
    <property type="molecule type" value="Genomic_DNA"/>
</dbReference>
<dbReference type="PANTHER" id="PTHR43213:SF5">
    <property type="entry name" value="BIFUNCTIONAL DTTP_UTP PYROPHOSPHATASE_METHYLTRANSFERASE PROTEIN-RELATED"/>
    <property type="match status" value="1"/>
</dbReference>
<comment type="function">
    <text evidence="4">Nucleoside triphosphate pyrophosphatase that hydrolyzes dTTP and UTP. May have a dual role in cell division arrest and in preventing the incorporation of modified nucleotides into cellular nucleic acids.</text>
</comment>
<evidence type="ECO:0000313" key="5">
    <source>
        <dbReference type="EMBL" id="RPJ65319.1"/>
    </source>
</evidence>
<accession>A0A3N5Y534</accession>
<sequence>MSSSLVLASASPRRRELLNQIGLAHTVLPVNIDETPLDNEQPLALVTRLAQQKAEQGFEAAQGVTNVSQSIVLAADTIVVYQGVALGKPIDADDHNTMLSKLSNKTHQVITAFSIKSSQAVYTEAVSSDVTFMALNKQQIANYWLSGEPQDKAGGYAIQGYGATFVKHLSGSYTGVVGLPLFECANALKRFGVEV</sequence>